<dbReference type="RefSeq" id="XP_033447333.1">
    <property type="nucleotide sequence ID" value="XM_033598109.1"/>
</dbReference>
<dbReference type="Proteomes" id="UP000800082">
    <property type="component" value="Unassembled WGS sequence"/>
</dbReference>
<dbReference type="GeneID" id="54355776"/>
<evidence type="ECO:0000313" key="1">
    <source>
        <dbReference type="EMBL" id="KAF1927081.1"/>
    </source>
</evidence>
<gene>
    <name evidence="1" type="ORF">M421DRAFT_93355</name>
</gene>
<dbReference type="EMBL" id="ML978973">
    <property type="protein sequence ID" value="KAF1927081.1"/>
    <property type="molecule type" value="Genomic_DNA"/>
</dbReference>
<dbReference type="AlphaFoldDB" id="A0A6A5RFK6"/>
<protein>
    <submittedName>
        <fullName evidence="1">Uncharacterized protein</fullName>
    </submittedName>
</protein>
<proteinExistence type="predicted"/>
<reference evidence="1" key="1">
    <citation type="journal article" date="2020" name="Stud. Mycol.">
        <title>101 Dothideomycetes genomes: a test case for predicting lifestyles and emergence of pathogens.</title>
        <authorList>
            <person name="Haridas S."/>
            <person name="Albert R."/>
            <person name="Binder M."/>
            <person name="Bloem J."/>
            <person name="Labutti K."/>
            <person name="Salamov A."/>
            <person name="Andreopoulos B."/>
            <person name="Baker S."/>
            <person name="Barry K."/>
            <person name="Bills G."/>
            <person name="Bluhm B."/>
            <person name="Cannon C."/>
            <person name="Castanera R."/>
            <person name="Culley D."/>
            <person name="Daum C."/>
            <person name="Ezra D."/>
            <person name="Gonzalez J."/>
            <person name="Henrissat B."/>
            <person name="Kuo A."/>
            <person name="Liang C."/>
            <person name="Lipzen A."/>
            <person name="Lutzoni F."/>
            <person name="Magnuson J."/>
            <person name="Mondo S."/>
            <person name="Nolan M."/>
            <person name="Ohm R."/>
            <person name="Pangilinan J."/>
            <person name="Park H.-J."/>
            <person name="Ramirez L."/>
            <person name="Alfaro M."/>
            <person name="Sun H."/>
            <person name="Tritt A."/>
            <person name="Yoshinaga Y."/>
            <person name="Zwiers L.-H."/>
            <person name="Turgeon B."/>
            <person name="Goodwin S."/>
            <person name="Spatafora J."/>
            <person name="Crous P."/>
            <person name="Grigoriev I."/>
        </authorList>
    </citation>
    <scope>NUCLEOTIDE SEQUENCE</scope>
    <source>
        <strain evidence="1">CBS 183.55</strain>
    </source>
</reference>
<name>A0A6A5RFK6_9PLEO</name>
<organism evidence="1 2">
    <name type="scientific">Didymella exigua CBS 183.55</name>
    <dbReference type="NCBI Taxonomy" id="1150837"/>
    <lineage>
        <taxon>Eukaryota</taxon>
        <taxon>Fungi</taxon>
        <taxon>Dikarya</taxon>
        <taxon>Ascomycota</taxon>
        <taxon>Pezizomycotina</taxon>
        <taxon>Dothideomycetes</taxon>
        <taxon>Pleosporomycetidae</taxon>
        <taxon>Pleosporales</taxon>
        <taxon>Pleosporineae</taxon>
        <taxon>Didymellaceae</taxon>
        <taxon>Didymella</taxon>
    </lineage>
</organism>
<keyword evidence="2" id="KW-1185">Reference proteome</keyword>
<sequence>MTATTYVDQHDSNLGVEKDYLKPTFEDSSMTIWYNTQPMPDDKSMRTESVLDTLSDVSDVIPSSSVTVIMTSDAHDTKESIPAARSNMLGSVGQDEDHRTTVIGAADSAIHSSAGLNLGIGQDNAIYTAGYDQAVSPYLSIDAPSTSVVHQTAKPCHTTSN</sequence>
<accession>A0A6A5RFK6</accession>
<evidence type="ECO:0000313" key="2">
    <source>
        <dbReference type="Proteomes" id="UP000800082"/>
    </source>
</evidence>